<dbReference type="SUPFAM" id="SSF56801">
    <property type="entry name" value="Acetyl-CoA synthetase-like"/>
    <property type="match status" value="1"/>
</dbReference>
<keyword evidence="1" id="KW-0596">Phosphopantetheine</keyword>
<keyword evidence="2" id="KW-0597">Phosphoprotein</keyword>
<dbReference type="GO" id="GO:0043041">
    <property type="term" value="P:amino acid activation for nonribosomal peptide biosynthetic process"/>
    <property type="evidence" value="ECO:0007669"/>
    <property type="project" value="TreeGrafter"/>
</dbReference>
<dbReference type="InterPro" id="IPR000873">
    <property type="entry name" value="AMP-dep_synth/lig_dom"/>
</dbReference>
<evidence type="ECO:0000259" key="3">
    <source>
        <dbReference type="PROSITE" id="PS50075"/>
    </source>
</evidence>
<dbReference type="Pfam" id="PF00550">
    <property type="entry name" value="PP-binding"/>
    <property type="match status" value="1"/>
</dbReference>
<dbReference type="PROSITE" id="PS00455">
    <property type="entry name" value="AMP_BINDING"/>
    <property type="match status" value="1"/>
</dbReference>
<evidence type="ECO:0000256" key="1">
    <source>
        <dbReference type="ARBA" id="ARBA00022450"/>
    </source>
</evidence>
<dbReference type="Gene3D" id="3.30.559.10">
    <property type="entry name" value="Chloramphenicol acetyltransferase-like domain"/>
    <property type="match status" value="2"/>
</dbReference>
<gene>
    <name evidence="4" type="ORF">ABEG20_05170</name>
</gene>
<evidence type="ECO:0000313" key="4">
    <source>
        <dbReference type="EMBL" id="XBO48991.1"/>
    </source>
</evidence>
<sequence length="1578" mass="177811">MEVSTIIDELIRLGISIRVSEGNLVIKGGAREIPGHILSLLKERKPAIIAYLLAENTEGHQSRFIPVAMEEDGYPLSSSQSRLWILSQMEEASIAYNTPGTYIFEGDLDIVALQSSFKILIARHESLRTIFRENSKQQLRQFILPAETDQFTLGYVNLSMEKNADEQLMKILQMQQEGVFDLENGPLIRATLICMADGRFVFNYVLHHIIADGWSMDILIRELISCYNAKLKGQDIQFDTLRIQYKDYASWQQKELAAGNQQHHKAYWLEQFNGDLPVLELMGDKLRPLTKTYHGATKGRYFDEALMDKFRMLLPGQNATLFMGLLAVVNALLYRYSAQTDLILGTQIAGREHPDLEGQIGCYLNTLALRTRFSEKDSFNVLLGKVKKITLEAYEHQSYPFDDLVDSLNIIFNPSRNPLFDVSVVLQHTGSPGSTEKQETAHLGELAVTNYREVENVISKFDLAFDFTELGKGLLVNIVYNTDIFNADTIGQLLQHLEQLMTAVAIDPGITLAKLSYLSPEEQVHILAHFNATKLAYPNDKTIASLFDEQVKLYPDHIALIFEEHTLTYSELDKQSASLAAYLQDTCMVGIGQSVGIMLDRSEKYIVAILGILRSGGAYVPVDPDYPVSRKEFIFQDAEIQVLITQTEYIFDLDYYSGHVFAIDVQLQSLEPASSVPLKNTVNDLAYIMYTSGSTGMPKGVMVEQRGVIRLVKSMNYVHVAVGDRILSMSNFSFDGSVFDIFASLLNGAALVITRKEQLLDFMQLSAIITGQQISVFFITTALFNALADSSFLTEHHLKYILFGGERVSVGHVKRFKNKHPLVNLVHVYGPTENTTFSTYYPIKKVDEHLGTIPIGKPISNATCFIFNGEEDTLTLVPIGVIGEICVGGDGLARGYLNRPELTMEKFVNNPFSPGERIYRTGDLGRWLADGSIEFIGRRDKQVKIRGHRIELGEIESALLEHPDIEAAVVTDKTTDTGLKELVAYVVSSSILNVTDIRSFLGGQLPAYMLPAQYARLAAFPLNSNGKVDKQKLELLGKELLAAGATYIPPVTATERKLVKIWEEILGKSNIGLKDDYFELGGSSLMAIIMIKKIADEFGVTIPVKVLFTGKNVESIITFMESMELVRTHSPEPIPAANTDLQEISHTQENYFCDWQFGSDLVVKAYFYENLDLECFEKAVNQLLERHEVLRTRFKLIDGKLFQQVLSLAAFNFKLDRIIAGNAFNLDDAIAQESQRIINPLDQKLIFVKVYQLKDDSCYVIVTLHHILTDGYSTGIFQSELSSLYTGAANGLPVVLKDMPHQYSDFSRWQRAFVNSVVGLEHRSYWLKRLKGFDPGLQIPVSGVATGSHSIQVAIEGALETEITTFLKRNALTMPILLMGILRLLLWRSYKQQDLTIFTTVSGRNSKHYGTLDVSNMIGLFAAPLMTRFQLDNHKPLSVFFEEIRDNFMEDLSFDTYPVMKLIDELPDINKANLLNTAVFFNYHNYAYLKETADYSVIETGIRELPQLKGALGIIAEDYANRLKMEFIFNASFFNRDQVTELKTQYFMILKQVLQFPEITVHMLDENLKHEIISDLNT</sequence>
<dbReference type="GO" id="GO:0031177">
    <property type="term" value="F:phosphopantetheine binding"/>
    <property type="evidence" value="ECO:0007669"/>
    <property type="project" value="TreeGrafter"/>
</dbReference>
<dbReference type="InterPro" id="IPR001242">
    <property type="entry name" value="Condensation_dom"/>
</dbReference>
<dbReference type="Gene3D" id="2.30.38.10">
    <property type="entry name" value="Luciferase, Domain 3"/>
    <property type="match status" value="1"/>
</dbReference>
<dbReference type="Gene3D" id="3.40.50.980">
    <property type="match status" value="2"/>
</dbReference>
<dbReference type="InterPro" id="IPR009081">
    <property type="entry name" value="PP-bd_ACP"/>
</dbReference>
<dbReference type="InterPro" id="IPR045851">
    <property type="entry name" value="AMP-bd_C_sf"/>
</dbReference>
<proteinExistence type="predicted"/>
<dbReference type="Pfam" id="PF13193">
    <property type="entry name" value="AMP-binding_C"/>
    <property type="match status" value="1"/>
</dbReference>
<dbReference type="FunFam" id="3.40.50.980:FF:000001">
    <property type="entry name" value="Non-ribosomal peptide synthetase"/>
    <property type="match status" value="1"/>
</dbReference>
<dbReference type="SUPFAM" id="SSF52777">
    <property type="entry name" value="CoA-dependent acyltransferases"/>
    <property type="match status" value="4"/>
</dbReference>
<name>A0AAU7K8D8_9SPHI</name>
<dbReference type="Pfam" id="PF00668">
    <property type="entry name" value="Condensation"/>
    <property type="match status" value="2"/>
</dbReference>
<dbReference type="EMBL" id="CP157485">
    <property type="protein sequence ID" value="XBO48991.1"/>
    <property type="molecule type" value="Genomic_DNA"/>
</dbReference>
<dbReference type="InterPro" id="IPR010071">
    <property type="entry name" value="AA_adenyl_dom"/>
</dbReference>
<dbReference type="InterPro" id="IPR020845">
    <property type="entry name" value="AMP-binding_CS"/>
</dbReference>
<dbReference type="Gene3D" id="1.10.1200.10">
    <property type="entry name" value="ACP-like"/>
    <property type="match status" value="1"/>
</dbReference>
<dbReference type="InterPro" id="IPR036736">
    <property type="entry name" value="ACP-like_sf"/>
</dbReference>
<dbReference type="GO" id="GO:0005829">
    <property type="term" value="C:cytosol"/>
    <property type="evidence" value="ECO:0007669"/>
    <property type="project" value="TreeGrafter"/>
</dbReference>
<dbReference type="CDD" id="cd12117">
    <property type="entry name" value="A_NRPS_Srf_like"/>
    <property type="match status" value="1"/>
</dbReference>
<dbReference type="FunFam" id="2.30.38.10:FF:000001">
    <property type="entry name" value="Non-ribosomal peptide synthetase PvdI"/>
    <property type="match status" value="1"/>
</dbReference>
<dbReference type="SUPFAM" id="SSF47336">
    <property type="entry name" value="ACP-like"/>
    <property type="match status" value="1"/>
</dbReference>
<dbReference type="GO" id="GO:0003824">
    <property type="term" value="F:catalytic activity"/>
    <property type="evidence" value="ECO:0007669"/>
    <property type="project" value="InterPro"/>
</dbReference>
<dbReference type="PROSITE" id="PS50075">
    <property type="entry name" value="CARRIER"/>
    <property type="match status" value="1"/>
</dbReference>
<dbReference type="RefSeq" id="WP_406826324.1">
    <property type="nucleotide sequence ID" value="NZ_CP157485.1"/>
</dbReference>
<dbReference type="InterPro" id="IPR025110">
    <property type="entry name" value="AMP-bd_C"/>
</dbReference>
<dbReference type="Gene3D" id="3.30.559.30">
    <property type="entry name" value="Nonribosomal peptide synthetase, condensation domain"/>
    <property type="match status" value="2"/>
</dbReference>
<dbReference type="FunFam" id="3.40.50.12780:FF:000012">
    <property type="entry name" value="Non-ribosomal peptide synthetase"/>
    <property type="match status" value="1"/>
</dbReference>
<organism evidence="4">
    <name type="scientific">Pedobacter sp. KACC 23697</name>
    <dbReference type="NCBI Taxonomy" id="3149230"/>
    <lineage>
        <taxon>Bacteria</taxon>
        <taxon>Pseudomonadati</taxon>
        <taxon>Bacteroidota</taxon>
        <taxon>Sphingobacteriia</taxon>
        <taxon>Sphingobacteriales</taxon>
        <taxon>Sphingobacteriaceae</taxon>
        <taxon>Pedobacter</taxon>
    </lineage>
</organism>
<dbReference type="PANTHER" id="PTHR45527:SF1">
    <property type="entry name" value="FATTY ACID SYNTHASE"/>
    <property type="match status" value="1"/>
</dbReference>
<dbReference type="NCBIfam" id="TIGR01733">
    <property type="entry name" value="AA-adenyl-dom"/>
    <property type="match status" value="1"/>
</dbReference>
<dbReference type="PANTHER" id="PTHR45527">
    <property type="entry name" value="NONRIBOSOMAL PEPTIDE SYNTHETASE"/>
    <property type="match status" value="1"/>
</dbReference>
<feature type="domain" description="Carrier" evidence="3">
    <location>
        <begin position="1049"/>
        <end position="1124"/>
    </location>
</feature>
<accession>A0AAU7K8D8</accession>
<reference evidence="4" key="1">
    <citation type="submission" date="2024-05" db="EMBL/GenBank/DDBJ databases">
        <authorList>
            <person name="Kim S."/>
            <person name="Heo J."/>
            <person name="Choi H."/>
            <person name="Choi Y."/>
            <person name="Kwon S.-W."/>
            <person name="Kim Y."/>
        </authorList>
    </citation>
    <scope>NUCLEOTIDE SEQUENCE</scope>
    <source>
        <strain evidence="4">KACC 23697</strain>
    </source>
</reference>
<dbReference type="Pfam" id="PF00501">
    <property type="entry name" value="AMP-binding"/>
    <property type="match status" value="1"/>
</dbReference>
<dbReference type="InterPro" id="IPR023213">
    <property type="entry name" value="CAT-like_dom_sf"/>
</dbReference>
<evidence type="ECO:0000256" key="2">
    <source>
        <dbReference type="ARBA" id="ARBA00022553"/>
    </source>
</evidence>
<dbReference type="Gene3D" id="3.30.300.30">
    <property type="match status" value="1"/>
</dbReference>
<protein>
    <submittedName>
        <fullName evidence="4">Amino acid adenylation domain-containing protein</fullName>
    </submittedName>
</protein>
<dbReference type="GO" id="GO:0044550">
    <property type="term" value="P:secondary metabolite biosynthetic process"/>
    <property type="evidence" value="ECO:0007669"/>
    <property type="project" value="TreeGrafter"/>
</dbReference>
<dbReference type="CDD" id="cd19531">
    <property type="entry name" value="LCL_NRPS-like"/>
    <property type="match status" value="1"/>
</dbReference>